<name>A0A5C5V9N4_9BACT</name>
<organism evidence="1 2">
    <name type="scientific">Posidoniimonas corsicana</name>
    <dbReference type="NCBI Taxonomy" id="1938618"/>
    <lineage>
        <taxon>Bacteria</taxon>
        <taxon>Pseudomonadati</taxon>
        <taxon>Planctomycetota</taxon>
        <taxon>Planctomycetia</taxon>
        <taxon>Pirellulales</taxon>
        <taxon>Lacipirellulaceae</taxon>
        <taxon>Posidoniimonas</taxon>
    </lineage>
</organism>
<accession>A0A5C5V9N4</accession>
<comment type="caution">
    <text evidence="1">The sequence shown here is derived from an EMBL/GenBank/DDBJ whole genome shotgun (WGS) entry which is preliminary data.</text>
</comment>
<sequence length="263" mass="28739">MAGFLYFAKGWRQPVTRRLAEEWGLGYACENEPVDAECNHPELGRGRLFTDLKRQDARALIARGRPRQVWSLHSPATGDTRPELHVGCWSDAPPQPSNLLRSTALPGHEVELGDGLGWVAPVALQWDAALSAHTAALPRGAVYDPVAAQWGPGKVDPRYEPLWQIATRFDEWMRRENQRGRDALGEQLGPAEELEVTLSKAEALSDATAALGFNYLAGPVEASVLGWFARDSQVALRVLEAVVDWPSLLAMVKKKEATGTGGG</sequence>
<dbReference type="AlphaFoldDB" id="A0A5C5V9N4"/>
<gene>
    <name evidence="1" type="ORF">KOR34_02060</name>
</gene>
<dbReference type="OrthoDB" id="271728at2"/>
<reference evidence="1 2" key="1">
    <citation type="submission" date="2019-02" db="EMBL/GenBank/DDBJ databases">
        <title>Deep-cultivation of Planctomycetes and their phenomic and genomic characterization uncovers novel biology.</title>
        <authorList>
            <person name="Wiegand S."/>
            <person name="Jogler M."/>
            <person name="Boedeker C."/>
            <person name="Pinto D."/>
            <person name="Vollmers J."/>
            <person name="Rivas-Marin E."/>
            <person name="Kohn T."/>
            <person name="Peeters S.H."/>
            <person name="Heuer A."/>
            <person name="Rast P."/>
            <person name="Oberbeckmann S."/>
            <person name="Bunk B."/>
            <person name="Jeske O."/>
            <person name="Meyerdierks A."/>
            <person name="Storesund J.E."/>
            <person name="Kallscheuer N."/>
            <person name="Luecker S."/>
            <person name="Lage O.M."/>
            <person name="Pohl T."/>
            <person name="Merkel B.J."/>
            <person name="Hornburger P."/>
            <person name="Mueller R.-W."/>
            <person name="Bruemmer F."/>
            <person name="Labrenz M."/>
            <person name="Spormann A.M."/>
            <person name="Op Den Camp H."/>
            <person name="Overmann J."/>
            <person name="Amann R."/>
            <person name="Jetten M.S.M."/>
            <person name="Mascher T."/>
            <person name="Medema M.H."/>
            <person name="Devos D.P."/>
            <person name="Kaster A.-K."/>
            <person name="Ovreas L."/>
            <person name="Rohde M."/>
            <person name="Galperin M.Y."/>
            <person name="Jogler C."/>
        </authorList>
    </citation>
    <scope>NUCLEOTIDE SEQUENCE [LARGE SCALE GENOMIC DNA]</scope>
    <source>
        <strain evidence="1 2">KOR34</strain>
    </source>
</reference>
<dbReference type="RefSeq" id="WP_146561393.1">
    <property type="nucleotide sequence ID" value="NZ_SIHJ01000001.1"/>
</dbReference>
<dbReference type="EMBL" id="SIHJ01000001">
    <property type="protein sequence ID" value="TWT35316.1"/>
    <property type="molecule type" value="Genomic_DNA"/>
</dbReference>
<evidence type="ECO:0000313" key="2">
    <source>
        <dbReference type="Proteomes" id="UP000316714"/>
    </source>
</evidence>
<proteinExistence type="predicted"/>
<keyword evidence="2" id="KW-1185">Reference proteome</keyword>
<evidence type="ECO:0000313" key="1">
    <source>
        <dbReference type="EMBL" id="TWT35316.1"/>
    </source>
</evidence>
<protein>
    <submittedName>
        <fullName evidence="1">Uncharacterized protein</fullName>
    </submittedName>
</protein>
<dbReference type="Proteomes" id="UP000316714">
    <property type="component" value="Unassembled WGS sequence"/>
</dbReference>